<protein>
    <recommendedName>
        <fullName evidence="5">DUF4148 domain-containing protein</fullName>
    </recommendedName>
</protein>
<dbReference type="OrthoDB" id="9133496at2"/>
<feature type="region of interest" description="Disordered" evidence="1">
    <location>
        <begin position="22"/>
        <end position="44"/>
    </location>
</feature>
<organism evidence="3 4">
    <name type="scientific">Paraburkholderia phenazinium</name>
    <dbReference type="NCBI Taxonomy" id="60549"/>
    <lineage>
        <taxon>Bacteria</taxon>
        <taxon>Pseudomonadati</taxon>
        <taxon>Pseudomonadota</taxon>
        <taxon>Betaproteobacteria</taxon>
        <taxon>Burkholderiales</taxon>
        <taxon>Burkholderiaceae</taxon>
        <taxon>Paraburkholderia</taxon>
    </lineage>
</organism>
<dbReference type="RefSeq" id="WP_090689277.1">
    <property type="nucleotide sequence ID" value="NZ_CADERL010000024.1"/>
</dbReference>
<evidence type="ECO:0000313" key="3">
    <source>
        <dbReference type="EMBL" id="SDH96412.1"/>
    </source>
</evidence>
<evidence type="ECO:0008006" key="5">
    <source>
        <dbReference type="Google" id="ProtNLM"/>
    </source>
</evidence>
<feature type="signal peptide" evidence="2">
    <location>
        <begin position="1"/>
        <end position="20"/>
    </location>
</feature>
<feature type="compositionally biased region" description="Polar residues" evidence="1">
    <location>
        <begin position="25"/>
        <end position="44"/>
    </location>
</feature>
<feature type="chain" id="PRO_5011666891" description="DUF4148 domain-containing protein" evidence="2">
    <location>
        <begin position="21"/>
        <end position="90"/>
    </location>
</feature>
<keyword evidence="2" id="KW-0732">Signal</keyword>
<reference evidence="3 4" key="1">
    <citation type="submission" date="2016-10" db="EMBL/GenBank/DDBJ databases">
        <authorList>
            <person name="de Groot N.N."/>
        </authorList>
    </citation>
    <scope>NUCLEOTIDE SEQUENCE [LARGE SCALE GENOMIC DNA]</scope>
    <source>
        <strain evidence="3 4">LMG 2247</strain>
    </source>
</reference>
<dbReference type="EMBL" id="FNCJ01000015">
    <property type="protein sequence ID" value="SDH96412.1"/>
    <property type="molecule type" value="Genomic_DNA"/>
</dbReference>
<accession>A0A1G8GPV6</accession>
<proteinExistence type="predicted"/>
<dbReference type="Proteomes" id="UP000199706">
    <property type="component" value="Unassembled WGS sequence"/>
</dbReference>
<gene>
    <name evidence="3" type="ORF">SAMN05216466_11596</name>
</gene>
<evidence type="ECO:0000256" key="2">
    <source>
        <dbReference type="SAM" id="SignalP"/>
    </source>
</evidence>
<evidence type="ECO:0000313" key="4">
    <source>
        <dbReference type="Proteomes" id="UP000199706"/>
    </source>
</evidence>
<dbReference type="AlphaFoldDB" id="A0A1G8GPV6"/>
<name>A0A1G8GPV6_9BURK</name>
<sequence length="90" mass="9459">MKIVMLAAFISLAASTSAFAQTATGSNNPQSASGNSSFTTASTSDQAGQWVAPYGQPVAAKSRTQVYNSLVRAERDGQLSYLDSTLYAHH</sequence>
<evidence type="ECO:0000256" key="1">
    <source>
        <dbReference type="SAM" id="MobiDB-lite"/>
    </source>
</evidence>